<feature type="compositionally biased region" description="Polar residues" evidence="5">
    <location>
        <begin position="247"/>
        <end position="267"/>
    </location>
</feature>
<dbReference type="GO" id="GO:0003677">
    <property type="term" value="F:DNA binding"/>
    <property type="evidence" value="ECO:0007669"/>
    <property type="project" value="UniProtKB-UniRule"/>
</dbReference>
<feature type="domain" description="HTH psq-type" evidence="7">
    <location>
        <begin position="426"/>
        <end position="478"/>
    </location>
</feature>
<organism evidence="8">
    <name type="scientific">Bracon brevicornis</name>
    <dbReference type="NCBI Taxonomy" id="1563983"/>
    <lineage>
        <taxon>Eukaryota</taxon>
        <taxon>Metazoa</taxon>
        <taxon>Ecdysozoa</taxon>
        <taxon>Arthropoda</taxon>
        <taxon>Hexapoda</taxon>
        <taxon>Insecta</taxon>
        <taxon>Pterygota</taxon>
        <taxon>Neoptera</taxon>
        <taxon>Endopterygota</taxon>
        <taxon>Hymenoptera</taxon>
        <taxon>Apocrita</taxon>
        <taxon>Ichneumonoidea</taxon>
        <taxon>Braconidae</taxon>
        <taxon>Braconinae</taxon>
        <taxon>Bracon</taxon>
    </lineage>
</organism>
<feature type="region of interest" description="Disordered" evidence="5">
    <location>
        <begin position="561"/>
        <end position="613"/>
    </location>
</feature>
<dbReference type="InterPro" id="IPR051095">
    <property type="entry name" value="Dros_DevTransReg"/>
</dbReference>
<dbReference type="PANTHER" id="PTHR23110:SF98">
    <property type="entry name" value="PRE-LOLA-G, ISOFORM C-RELATED"/>
    <property type="match status" value="1"/>
</dbReference>
<protein>
    <recommendedName>
        <fullName evidence="9">BTB domain-containing protein</fullName>
    </recommendedName>
</protein>
<feature type="region of interest" description="Disordered" evidence="5">
    <location>
        <begin position="80"/>
        <end position="122"/>
    </location>
</feature>
<evidence type="ECO:0000256" key="4">
    <source>
        <dbReference type="PROSITE-ProRule" id="PRU00320"/>
    </source>
</evidence>
<evidence type="ECO:0000256" key="5">
    <source>
        <dbReference type="SAM" id="MobiDB-lite"/>
    </source>
</evidence>
<dbReference type="PROSITE" id="PS50097">
    <property type="entry name" value="BTB"/>
    <property type="match status" value="1"/>
</dbReference>
<keyword evidence="3 4" id="KW-0539">Nucleus</keyword>
<dbReference type="InterPro" id="IPR007889">
    <property type="entry name" value="HTH_Psq"/>
</dbReference>
<feature type="domain" description="BTB" evidence="6">
    <location>
        <begin position="11"/>
        <end position="59"/>
    </location>
</feature>
<reference evidence="8" key="1">
    <citation type="submission" date="2020-07" db="EMBL/GenBank/DDBJ databases">
        <authorList>
            <person name="Ferguson B K."/>
        </authorList>
    </citation>
    <scope>NUCLEOTIDE SEQUENCE</scope>
    <source>
        <strain evidence="8">L06</strain>
    </source>
</reference>
<feature type="compositionally biased region" description="Basic residues" evidence="5">
    <location>
        <begin position="151"/>
        <end position="160"/>
    </location>
</feature>
<evidence type="ECO:0000259" key="7">
    <source>
        <dbReference type="PROSITE" id="PS50960"/>
    </source>
</evidence>
<dbReference type="Gene3D" id="1.10.10.60">
    <property type="entry name" value="Homeodomain-like"/>
    <property type="match status" value="1"/>
</dbReference>
<evidence type="ECO:0000256" key="1">
    <source>
        <dbReference type="ARBA" id="ARBA00004123"/>
    </source>
</evidence>
<dbReference type="FunFam" id="1.10.10.60:FF:000019">
    <property type="entry name" value="Ligand-dependent corepressor isoform 1"/>
    <property type="match status" value="1"/>
</dbReference>
<dbReference type="Gene3D" id="3.30.710.10">
    <property type="entry name" value="Potassium Channel Kv1.1, Chain A"/>
    <property type="match status" value="1"/>
</dbReference>
<comment type="subcellular location">
    <subcellularLocation>
        <location evidence="1 4">Nucleus</location>
    </subcellularLocation>
</comment>
<evidence type="ECO:0000259" key="6">
    <source>
        <dbReference type="PROSITE" id="PS50097"/>
    </source>
</evidence>
<evidence type="ECO:0000256" key="3">
    <source>
        <dbReference type="ARBA" id="ARBA00023242"/>
    </source>
</evidence>
<evidence type="ECO:0000313" key="8">
    <source>
        <dbReference type="EMBL" id="CAD1545005.1"/>
    </source>
</evidence>
<dbReference type="Pfam" id="PF05225">
    <property type="entry name" value="HTH_psq"/>
    <property type="match status" value="1"/>
</dbReference>
<dbReference type="GO" id="GO:0005634">
    <property type="term" value="C:nucleus"/>
    <property type="evidence" value="ECO:0007669"/>
    <property type="project" value="UniProtKB-SubCell"/>
</dbReference>
<feature type="compositionally biased region" description="Low complexity" evidence="5">
    <location>
        <begin position="187"/>
        <end position="210"/>
    </location>
</feature>
<feature type="region of interest" description="Disordered" evidence="5">
    <location>
        <begin position="140"/>
        <end position="223"/>
    </location>
</feature>
<evidence type="ECO:0008006" key="9">
    <source>
        <dbReference type="Google" id="ProtNLM"/>
    </source>
</evidence>
<dbReference type="InterPro" id="IPR011333">
    <property type="entry name" value="SKP1/BTB/POZ_sf"/>
</dbReference>
<accession>A0A6V7IXR5</accession>
<keyword evidence="2 4" id="KW-0238">DNA-binding</keyword>
<dbReference type="Pfam" id="PF00651">
    <property type="entry name" value="BTB"/>
    <property type="match status" value="1"/>
</dbReference>
<dbReference type="PANTHER" id="PTHR23110">
    <property type="entry name" value="BTB DOMAIN TRANSCRIPTION FACTOR"/>
    <property type="match status" value="1"/>
</dbReference>
<name>A0A6V7IXR5_9HYME</name>
<gene>
    <name evidence="8" type="ORF">BBRV_LOCUS38409</name>
</gene>
<dbReference type="InterPro" id="IPR009057">
    <property type="entry name" value="Homeodomain-like_sf"/>
</dbReference>
<dbReference type="PROSITE" id="PS50960">
    <property type="entry name" value="HTH_PSQ"/>
    <property type="match status" value="1"/>
</dbReference>
<proteinExistence type="predicted"/>
<feature type="region of interest" description="Disordered" evidence="5">
    <location>
        <begin position="247"/>
        <end position="288"/>
    </location>
</feature>
<dbReference type="EMBL" id="CADCXW020000012">
    <property type="protein sequence ID" value="CAD1545005.1"/>
    <property type="molecule type" value="Genomic_DNA"/>
</dbReference>
<dbReference type="GO" id="GO:0006357">
    <property type="term" value="P:regulation of transcription by RNA polymerase II"/>
    <property type="evidence" value="ECO:0007669"/>
    <property type="project" value="TreeGrafter"/>
</dbReference>
<evidence type="ECO:0000256" key="2">
    <source>
        <dbReference type="ARBA" id="ARBA00023125"/>
    </source>
</evidence>
<feature type="region of interest" description="Disordered" evidence="5">
    <location>
        <begin position="411"/>
        <end position="435"/>
    </location>
</feature>
<feature type="compositionally biased region" description="Low complexity" evidence="5">
    <location>
        <begin position="603"/>
        <end position="613"/>
    </location>
</feature>
<dbReference type="InterPro" id="IPR000210">
    <property type="entry name" value="BTB/POZ_dom"/>
</dbReference>
<dbReference type="SUPFAM" id="SSF54695">
    <property type="entry name" value="POZ domain"/>
    <property type="match status" value="1"/>
</dbReference>
<dbReference type="AlphaFoldDB" id="A0A6V7IXR5"/>
<feature type="DNA-binding region" description="H-T-H motif" evidence="4">
    <location>
        <begin position="454"/>
        <end position="474"/>
    </location>
</feature>
<sequence>MKLLNLLPSIFLSANSPFFERIFAEHPCKHPVIVLQDFLGREVAALIDFMYRGEVRVCRDELPNLMQAAESLQIRGLVSTEPQPASPLDPSMDTPNHLDRLSPDADQDNDSINNIQPEPRTLLNRNERLSHMSHLNFAVKELRETSNSPIPRRKQARPRRRSGELVPQDLSRPHPPPSPSPPGLNLTTKSRSQSPQQPTSQPPSNHTTPQRTPPNPNANIPTSPKIEEIAENLSMKRLSSSPVLLQAEPGQQTESEPASSPRTSPLNPNFHPDGSLQDLPAPGLPRVSVSPAHIPNEYLSSLGQLASQWMPGQGPMDGNPHNCNPPGHYLQEPNRRSVAVFPMDPSIPPLPSANLFQHSGLDRGALLADLHESFKPEAFQVLFKTNLVQHMSKKPKKGRGDSDNARRWSEQHRGMPIGRPKGQHSAPRGGPPRSWTNAELTEALQNVWNKKMTTSQASRLFGIPYNSLLMYVRGKYGKSLKLEKLRKDCIRASGEVMNSLNNNVKAIQPQSSQLTHPIGMPHPGDEAFAHHSLLNSNIPPGFFHDFAGVFPVPVGMAHILPPSEQKNYDSNPGGPSHPNDLSIHSRSPSPSNQETIPQPPQSAPALLQQNGSE</sequence>
<dbReference type="SUPFAM" id="SSF46689">
    <property type="entry name" value="Homeodomain-like"/>
    <property type="match status" value="1"/>
</dbReference>
<feature type="compositionally biased region" description="Polar residues" evidence="5">
    <location>
        <begin position="582"/>
        <end position="596"/>
    </location>
</feature>
<feature type="compositionally biased region" description="Pro residues" evidence="5">
    <location>
        <begin position="173"/>
        <end position="182"/>
    </location>
</feature>